<comment type="similarity">
    <text evidence="2">Belongs to the PRP18 family.</text>
</comment>
<dbReference type="AlphaFoldDB" id="A0A9W8LJ95"/>
<evidence type="ECO:0000256" key="7">
    <source>
        <dbReference type="ARBA" id="ARBA00023242"/>
    </source>
</evidence>
<comment type="caution">
    <text evidence="10">The sequence shown here is derived from an EMBL/GenBank/DDBJ whole genome shotgun (WGS) entry which is preliminary data.</text>
</comment>
<dbReference type="SUPFAM" id="SSF158230">
    <property type="entry name" value="PRP4-like"/>
    <property type="match status" value="1"/>
</dbReference>
<name>A0A9W8LJ95_9FUNG</name>
<dbReference type="GO" id="GO:0071021">
    <property type="term" value="C:U2-type post-spliceosomal complex"/>
    <property type="evidence" value="ECO:0007669"/>
    <property type="project" value="TreeGrafter"/>
</dbReference>
<comment type="subcellular location">
    <subcellularLocation>
        <location evidence="1">Nucleus</location>
    </subcellularLocation>
</comment>
<accession>A0A9W8LJ95</accession>
<dbReference type="GO" id="GO:0005682">
    <property type="term" value="C:U5 snRNP"/>
    <property type="evidence" value="ECO:0007669"/>
    <property type="project" value="TreeGrafter"/>
</dbReference>
<evidence type="ECO:0000256" key="8">
    <source>
        <dbReference type="SAM" id="MobiDB-lite"/>
    </source>
</evidence>
<dbReference type="InterPro" id="IPR039979">
    <property type="entry name" value="PRPF18"/>
</dbReference>
<dbReference type="Gene3D" id="4.10.280.110">
    <property type="entry name" value="Pre-mRNA processing factor 4 domain"/>
    <property type="match status" value="1"/>
</dbReference>
<gene>
    <name evidence="10" type="ORF">H4R18_002367</name>
</gene>
<reference evidence="10" key="1">
    <citation type="submission" date="2022-07" db="EMBL/GenBank/DDBJ databases">
        <title>Phylogenomic reconstructions and comparative analyses of Kickxellomycotina fungi.</title>
        <authorList>
            <person name="Reynolds N.K."/>
            <person name="Stajich J.E."/>
            <person name="Barry K."/>
            <person name="Grigoriev I.V."/>
            <person name="Crous P."/>
            <person name="Smith M.E."/>
        </authorList>
    </citation>
    <scope>NUCLEOTIDE SEQUENCE</scope>
    <source>
        <strain evidence="10">NBRC 105414</strain>
    </source>
</reference>
<keyword evidence="11" id="KW-1185">Reference proteome</keyword>
<dbReference type="GO" id="GO:0046540">
    <property type="term" value="C:U4/U6 x U5 tri-snRNP complex"/>
    <property type="evidence" value="ECO:0007669"/>
    <property type="project" value="TreeGrafter"/>
</dbReference>
<dbReference type="OrthoDB" id="10261918at2759"/>
<keyword evidence="7" id="KW-0539">Nucleus</keyword>
<feature type="region of interest" description="Disordered" evidence="8">
    <location>
        <begin position="77"/>
        <end position="97"/>
    </location>
</feature>
<dbReference type="Gene3D" id="1.20.940.10">
    <property type="entry name" value="Functional domain of the splicing factor Prp18"/>
    <property type="match status" value="1"/>
</dbReference>
<evidence type="ECO:0000313" key="10">
    <source>
        <dbReference type="EMBL" id="KAJ2782285.1"/>
    </source>
</evidence>
<feature type="compositionally biased region" description="Low complexity" evidence="8">
    <location>
        <begin position="77"/>
        <end position="96"/>
    </location>
</feature>
<evidence type="ECO:0000256" key="3">
    <source>
        <dbReference type="ARBA" id="ARBA00018242"/>
    </source>
</evidence>
<dbReference type="InterPro" id="IPR036285">
    <property type="entry name" value="PRP4-like_sf"/>
</dbReference>
<dbReference type="EMBL" id="JANBUL010000077">
    <property type="protein sequence ID" value="KAJ2782285.1"/>
    <property type="molecule type" value="Genomic_DNA"/>
</dbReference>
<sequence length="365" mass="40463">MDFLKDAIGHEVRKRKELYERAAGSGGDGRRKKYVRVADLESAARRSDAAGDSAAAAVAVAKAAATTSAAAAAGAAQPAPASASANPDGAAASDARGCGDDVAGGSLGADEVVKRLRARGEPVRLFGESDEQRRRRLRQLELTEETTDGQQNEFRRVLAQVEAGAMLDDLRRQARMGDDEAERRRQKHALLAAQDVSDISPELVRTDMERLHSLVYVYLKRLLYEWDDYLAGRPEDERRSPEGKMAAATQRQSAEYLKPLFRSLKQRRLQADVMSRIAEIARHMIDREYMRANDAYLQLSIGNAPWPVGVTQVGIHSRAARENINANKVAHVLNNETQRKWIQSIKRLIRFAQTKYPPTDMAKMA</sequence>
<evidence type="ECO:0000256" key="6">
    <source>
        <dbReference type="ARBA" id="ARBA00023187"/>
    </source>
</evidence>
<evidence type="ECO:0000256" key="1">
    <source>
        <dbReference type="ARBA" id="ARBA00004123"/>
    </source>
</evidence>
<evidence type="ECO:0000256" key="2">
    <source>
        <dbReference type="ARBA" id="ARBA00008137"/>
    </source>
</evidence>
<keyword evidence="6" id="KW-0508">mRNA splicing</keyword>
<dbReference type="SMART" id="SM00500">
    <property type="entry name" value="SFM"/>
    <property type="match status" value="1"/>
</dbReference>
<evidence type="ECO:0000259" key="9">
    <source>
        <dbReference type="SMART" id="SM00500"/>
    </source>
</evidence>
<dbReference type="InterPro" id="IPR004098">
    <property type="entry name" value="Prp18"/>
</dbReference>
<dbReference type="Proteomes" id="UP001140217">
    <property type="component" value="Unassembled WGS sequence"/>
</dbReference>
<feature type="domain" description="Pre-mRNA processing factor 4 (PRP4)-like" evidence="9">
    <location>
        <begin position="107"/>
        <end position="152"/>
    </location>
</feature>
<dbReference type="PANTHER" id="PTHR13007:SF19">
    <property type="entry name" value="PRE-MRNA-SPLICING FACTOR 18"/>
    <property type="match status" value="1"/>
</dbReference>
<organism evidence="10 11">
    <name type="scientific">Coemansia javaensis</name>
    <dbReference type="NCBI Taxonomy" id="2761396"/>
    <lineage>
        <taxon>Eukaryota</taxon>
        <taxon>Fungi</taxon>
        <taxon>Fungi incertae sedis</taxon>
        <taxon>Zoopagomycota</taxon>
        <taxon>Kickxellomycotina</taxon>
        <taxon>Kickxellomycetes</taxon>
        <taxon>Kickxellales</taxon>
        <taxon>Kickxellaceae</taxon>
        <taxon>Coemansia</taxon>
    </lineage>
</organism>
<evidence type="ECO:0000256" key="5">
    <source>
        <dbReference type="ARBA" id="ARBA00022728"/>
    </source>
</evidence>
<dbReference type="InterPro" id="IPR014906">
    <property type="entry name" value="PRP4-like"/>
</dbReference>
<protein>
    <recommendedName>
        <fullName evidence="3">Pre-mRNA-splicing factor 18</fullName>
    </recommendedName>
</protein>
<dbReference type="PANTHER" id="PTHR13007">
    <property type="entry name" value="PRE-MRNA SPLICING FACTOR-RELATED"/>
    <property type="match status" value="1"/>
</dbReference>
<dbReference type="GO" id="GO:0000350">
    <property type="term" value="P:generation of catalytic spliceosome for second transesterification step"/>
    <property type="evidence" value="ECO:0007669"/>
    <property type="project" value="TreeGrafter"/>
</dbReference>
<proteinExistence type="inferred from homology"/>
<dbReference type="Pfam" id="PF08799">
    <property type="entry name" value="PRP4"/>
    <property type="match status" value="1"/>
</dbReference>
<keyword evidence="4" id="KW-0507">mRNA processing</keyword>
<keyword evidence="5" id="KW-0747">Spliceosome</keyword>
<evidence type="ECO:0000256" key="4">
    <source>
        <dbReference type="ARBA" id="ARBA00022664"/>
    </source>
</evidence>
<dbReference type="SUPFAM" id="SSF47938">
    <property type="entry name" value="Functional domain of the splicing factor Prp18"/>
    <property type="match status" value="1"/>
</dbReference>
<evidence type="ECO:0000313" key="11">
    <source>
        <dbReference type="Proteomes" id="UP001140217"/>
    </source>
</evidence>
<dbReference type="Pfam" id="PF02840">
    <property type="entry name" value="Prp18"/>
    <property type="match status" value="1"/>
</dbReference>